<dbReference type="SUPFAM" id="SSF54060">
    <property type="entry name" value="His-Me finger endonucleases"/>
    <property type="match status" value="1"/>
</dbReference>
<dbReference type="PATRIC" id="fig|1486262.3.peg.343"/>
<dbReference type="GO" id="GO:0004519">
    <property type="term" value="F:endonuclease activity"/>
    <property type="evidence" value="ECO:0007669"/>
    <property type="project" value="InterPro"/>
</dbReference>
<protein>
    <submittedName>
        <fullName evidence="1">Uncharacterized protein</fullName>
    </submittedName>
</protein>
<name>A0A0D5LKK1_MAREN</name>
<evidence type="ECO:0000313" key="1">
    <source>
        <dbReference type="EMBL" id="AJY44681.1"/>
    </source>
</evidence>
<dbReference type="EMBL" id="CP010803">
    <property type="protein sequence ID" value="AJY44681.1"/>
    <property type="molecule type" value="Genomic_DNA"/>
</dbReference>
<dbReference type="KEGG" id="mey:TM49_01670"/>
<dbReference type="STRING" id="1486262.TM49_01670"/>
<accession>A0A0D5LKK1</accession>
<reference evidence="1 2" key="1">
    <citation type="journal article" date="2015" name="Genome Announc.">
        <title>Complete genome sequence of Martelella endophytica YC6887, which has antifungal activity associated with a halophyte.</title>
        <authorList>
            <person name="Khan A."/>
            <person name="Khan H."/>
            <person name="Chung E.J."/>
            <person name="Hossain M.T."/>
            <person name="Chung Y.R."/>
        </authorList>
    </citation>
    <scope>NUCLEOTIDE SEQUENCE [LARGE SCALE GENOMIC DNA]</scope>
    <source>
        <strain evidence="1">YC6887</strain>
    </source>
</reference>
<gene>
    <name evidence="1" type="ORF">TM49_01670</name>
</gene>
<keyword evidence="2" id="KW-1185">Reference proteome</keyword>
<dbReference type="OrthoDB" id="7728307at2"/>
<dbReference type="Proteomes" id="UP000032611">
    <property type="component" value="Chromosome"/>
</dbReference>
<evidence type="ECO:0000313" key="2">
    <source>
        <dbReference type="Proteomes" id="UP000032611"/>
    </source>
</evidence>
<dbReference type="InterPro" id="IPR044925">
    <property type="entry name" value="His-Me_finger_sf"/>
</dbReference>
<organism evidence="1 2">
    <name type="scientific">Martelella endophytica</name>
    <dbReference type="NCBI Taxonomy" id="1486262"/>
    <lineage>
        <taxon>Bacteria</taxon>
        <taxon>Pseudomonadati</taxon>
        <taxon>Pseudomonadota</taxon>
        <taxon>Alphaproteobacteria</taxon>
        <taxon>Hyphomicrobiales</taxon>
        <taxon>Aurantimonadaceae</taxon>
        <taxon>Martelella</taxon>
    </lineage>
</organism>
<sequence length="128" mass="14434">MTFDEDDITRFMRYVDKLPNGCWFWTGARSRGKGNRKWYGSFRVKGKVVRAHRFACDAIGGNTLKRGEHRDHTCCFSLCVNPDHLEIVSREENQRRKMARKVGAALPEDLSATTLAGGLFGPGQEAAE</sequence>
<dbReference type="RefSeq" id="WP_052699659.1">
    <property type="nucleotide sequence ID" value="NZ_CP010803.1"/>
</dbReference>
<dbReference type="Gene3D" id="3.90.75.10">
    <property type="entry name" value="Homing Intron 3 (I-ppo) Encoded Endonuclease, Chain A"/>
    <property type="match status" value="1"/>
</dbReference>
<proteinExistence type="predicted"/>
<dbReference type="InterPro" id="IPR044930">
    <property type="entry name" value="Homing_endonuclease_His-Me"/>
</dbReference>
<dbReference type="HOGENOM" id="CLU_1956954_0_0_5"/>
<dbReference type="AlphaFoldDB" id="A0A0D5LKK1"/>